<evidence type="ECO:0000313" key="1">
    <source>
        <dbReference type="EMBL" id="ANP39256.1"/>
    </source>
</evidence>
<dbReference type="EMBL" id="CP015230">
    <property type="protein sequence ID" value="ANP39256.1"/>
    <property type="molecule type" value="Genomic_DNA"/>
</dbReference>
<evidence type="ECO:0008006" key="3">
    <source>
        <dbReference type="Google" id="ProtNLM"/>
    </source>
</evidence>
<reference evidence="1 2" key="1">
    <citation type="journal article" date="2016" name="ISME J.">
        <title>Global occurrence and heterogeneity of the Roseobacter-clade species Ruegeria mobilis.</title>
        <authorList>
            <person name="Sonnenschein E."/>
            <person name="Gram L."/>
        </authorList>
    </citation>
    <scope>NUCLEOTIDE SEQUENCE [LARGE SCALE GENOMIC DNA]</scope>
    <source>
        <strain evidence="1 2">F1926</strain>
    </source>
</reference>
<name>A0A1B0ZYB1_9RHOB</name>
<dbReference type="Pfam" id="PF12616">
    <property type="entry name" value="DUF3775"/>
    <property type="match status" value="1"/>
</dbReference>
<dbReference type="Proteomes" id="UP000013243">
    <property type="component" value="Chromosome"/>
</dbReference>
<dbReference type="InterPro" id="IPR022254">
    <property type="entry name" value="DUF3775"/>
</dbReference>
<dbReference type="AlphaFoldDB" id="A0A1B0ZYB1"/>
<dbReference type="KEGG" id="rmb:K529_000595"/>
<dbReference type="RefSeq" id="WP_005636750.1">
    <property type="nucleotide sequence ID" value="NZ_CP015230.1"/>
</dbReference>
<gene>
    <name evidence="1" type="ORF">K529_000595</name>
</gene>
<sequence>MVEIASNKAEQVALMAREIERAEPELRAFIADMNEDEQAELVALVWVGRGVFEAEEFGQAVATARAEKTTPTEDYLLATPNLAYDIEAGLEALGVDVTATAEDVMGR</sequence>
<dbReference type="OrthoDB" id="5641374at2"/>
<dbReference type="GeneID" id="28248285"/>
<dbReference type="STRING" id="1265309.K529_000595"/>
<organism evidence="1 2">
    <name type="scientific">Tritonibacter mobilis F1926</name>
    <dbReference type="NCBI Taxonomy" id="1265309"/>
    <lineage>
        <taxon>Bacteria</taxon>
        <taxon>Pseudomonadati</taxon>
        <taxon>Pseudomonadota</taxon>
        <taxon>Alphaproteobacteria</taxon>
        <taxon>Rhodobacterales</taxon>
        <taxon>Paracoccaceae</taxon>
        <taxon>Tritonibacter</taxon>
    </lineage>
</organism>
<evidence type="ECO:0000313" key="2">
    <source>
        <dbReference type="Proteomes" id="UP000013243"/>
    </source>
</evidence>
<accession>A0A1B0ZYB1</accession>
<proteinExistence type="predicted"/>
<protein>
    <recommendedName>
        <fullName evidence="3">DUF3775 domain-containing protein</fullName>
    </recommendedName>
</protein>